<dbReference type="Proteomes" id="UP000283530">
    <property type="component" value="Unassembled WGS sequence"/>
</dbReference>
<proteinExistence type="predicted"/>
<keyword evidence="2" id="KW-1185">Reference proteome</keyword>
<evidence type="ECO:0000313" key="2">
    <source>
        <dbReference type="Proteomes" id="UP000283530"/>
    </source>
</evidence>
<sequence>MEEQVFYSLKSSYNRLQDESLLEQCYDEKRVKMHDVVRDFALREGRDFSVKAGINAKHQPEEKEWLQIQKIS</sequence>
<protein>
    <submittedName>
        <fullName evidence="1">Putative disease resistance protein</fullName>
    </submittedName>
</protein>
<dbReference type="EMBL" id="QPKB01000001">
    <property type="protein sequence ID" value="RWR72042.1"/>
    <property type="molecule type" value="Genomic_DNA"/>
</dbReference>
<gene>
    <name evidence="1" type="ORF">CKAN_00023400</name>
</gene>
<name>A0A443N0J9_9MAGN</name>
<reference evidence="1 2" key="1">
    <citation type="journal article" date="2019" name="Nat. Plants">
        <title>Stout camphor tree genome fills gaps in understanding of flowering plant genome evolution.</title>
        <authorList>
            <person name="Chaw S.M."/>
            <person name="Liu Y.C."/>
            <person name="Wu Y.W."/>
            <person name="Wang H.Y."/>
            <person name="Lin C.I."/>
            <person name="Wu C.S."/>
            <person name="Ke H.M."/>
            <person name="Chang L.Y."/>
            <person name="Hsu C.Y."/>
            <person name="Yang H.T."/>
            <person name="Sudianto E."/>
            <person name="Hsu M.H."/>
            <person name="Wu K.P."/>
            <person name="Wang L.N."/>
            <person name="Leebens-Mack J.H."/>
            <person name="Tsai I.J."/>
        </authorList>
    </citation>
    <scope>NUCLEOTIDE SEQUENCE [LARGE SCALE GENOMIC DNA]</scope>
    <source>
        <strain evidence="2">cv. Chaw 1501</strain>
        <tissue evidence="1">Young leaves</tissue>
    </source>
</reference>
<dbReference type="AlphaFoldDB" id="A0A443N0J9"/>
<organism evidence="1 2">
    <name type="scientific">Cinnamomum micranthum f. kanehirae</name>
    <dbReference type="NCBI Taxonomy" id="337451"/>
    <lineage>
        <taxon>Eukaryota</taxon>
        <taxon>Viridiplantae</taxon>
        <taxon>Streptophyta</taxon>
        <taxon>Embryophyta</taxon>
        <taxon>Tracheophyta</taxon>
        <taxon>Spermatophyta</taxon>
        <taxon>Magnoliopsida</taxon>
        <taxon>Magnoliidae</taxon>
        <taxon>Laurales</taxon>
        <taxon>Lauraceae</taxon>
        <taxon>Cinnamomum</taxon>
    </lineage>
</organism>
<accession>A0A443N0J9</accession>
<evidence type="ECO:0000313" key="1">
    <source>
        <dbReference type="EMBL" id="RWR72042.1"/>
    </source>
</evidence>
<comment type="caution">
    <text evidence="1">The sequence shown here is derived from an EMBL/GenBank/DDBJ whole genome shotgun (WGS) entry which is preliminary data.</text>
</comment>